<keyword evidence="6" id="KW-1185">Reference proteome</keyword>
<dbReference type="InterPro" id="IPR036875">
    <property type="entry name" value="Znf_CCHC_sf"/>
</dbReference>
<feature type="compositionally biased region" description="Basic and acidic residues" evidence="2">
    <location>
        <begin position="474"/>
        <end position="488"/>
    </location>
</feature>
<name>A0A6A3X9D1_9STRA</name>
<evidence type="ECO:0000313" key="6">
    <source>
        <dbReference type="Proteomes" id="UP000433483"/>
    </source>
</evidence>
<feature type="compositionally biased region" description="Basic residues" evidence="2">
    <location>
        <begin position="337"/>
        <end position="350"/>
    </location>
</feature>
<keyword evidence="1" id="KW-0479">Metal-binding</keyword>
<feature type="region of interest" description="Disordered" evidence="2">
    <location>
        <begin position="1"/>
        <end position="21"/>
    </location>
</feature>
<dbReference type="Pfam" id="PF00098">
    <property type="entry name" value="zf-CCHC"/>
    <property type="match status" value="1"/>
</dbReference>
<dbReference type="PROSITE" id="PS50158">
    <property type="entry name" value="ZF_CCHC"/>
    <property type="match status" value="1"/>
</dbReference>
<dbReference type="Proteomes" id="UP000440367">
    <property type="component" value="Unassembled WGS sequence"/>
</dbReference>
<dbReference type="SMART" id="SM00343">
    <property type="entry name" value="ZnF_C2HC"/>
    <property type="match status" value="1"/>
</dbReference>
<feature type="compositionally biased region" description="Basic and acidic residues" evidence="2">
    <location>
        <begin position="7"/>
        <end position="21"/>
    </location>
</feature>
<reference evidence="6 7" key="1">
    <citation type="submission" date="2018-08" db="EMBL/GenBank/DDBJ databases">
        <title>Genomic investigation of the strawberry pathogen Phytophthora fragariae indicates pathogenicity is determined by transcriptional variation in three key races.</title>
        <authorList>
            <person name="Adams T.M."/>
            <person name="Armitage A.D."/>
            <person name="Sobczyk M.K."/>
            <person name="Bates H.J."/>
            <person name="Dunwell J.M."/>
            <person name="Nellist C.F."/>
            <person name="Harrison R.J."/>
        </authorList>
    </citation>
    <scope>NUCLEOTIDE SEQUENCE [LARGE SCALE GENOMIC DNA]</scope>
    <source>
        <strain evidence="4 7">BC-1</strain>
        <strain evidence="5 6">NOV-27</strain>
    </source>
</reference>
<feature type="compositionally biased region" description="Basic residues" evidence="2">
    <location>
        <begin position="109"/>
        <end position="120"/>
    </location>
</feature>
<dbReference type="SUPFAM" id="SSF57756">
    <property type="entry name" value="Retrovirus zinc finger-like domains"/>
    <property type="match status" value="1"/>
</dbReference>
<accession>A0A6A3X9D1</accession>
<feature type="region of interest" description="Disordered" evidence="2">
    <location>
        <begin position="319"/>
        <end position="365"/>
    </location>
</feature>
<dbReference type="GO" id="GO:0003676">
    <property type="term" value="F:nucleic acid binding"/>
    <property type="evidence" value="ECO:0007669"/>
    <property type="project" value="InterPro"/>
</dbReference>
<evidence type="ECO:0000313" key="7">
    <source>
        <dbReference type="Proteomes" id="UP000440367"/>
    </source>
</evidence>
<dbReference type="AlphaFoldDB" id="A0A6A3X9D1"/>
<sequence length="588" mass="65147">MSPSSREGSRKHEWPTFSGNREEFDGFSQLLVFSLSGDGKLGYIAVSDYNPTKPYTFQGREYPLVVNLQGKDSGPDSATPRASATPRSGDNDDDEEEDDGGDGNTNAGGKKKKRKGKKKTSPSGLVTDGEEAVQLLKRMETEKAGVCYILVSSLPVNYRKLVQGLVCPHAMWQAIEGHFGTRDTTDYASSYTGGFRYRLNDAKNPEMFMQTLDLNIITFERVIDTKLSDIFKSMILQHALPASWEYIVRGWLGQAKTLSYVKLMELVSSKLERRRPEGSGQDKGKAEKAYAAVETKPTGGTIERKCFACKKPGHLVADCPENPNRGENIGTSEPSKKKQNTGKQFSKKGTKRQDHRDHARHHVDKRRMQVVSGPVGTVVLTMVIEDVKTMVVTVIRGVNLLVTDHPILNTAVDHVGTGMDVQIPRIITSHVGLVTDLHPQFVTNASMAIQHQDMMIVDTIYNIMPDRYSSTVLPDRHHSTATPDRHNSSETNKAHPSGLVINVDHHPDGAIRHLVDHETSLRRAGVDAHHREAALAHVSALIIRPLITSRNGRFEDDHKDFPGVSKAYAFGYELANIPAHFSLLKTTK</sequence>
<evidence type="ECO:0000256" key="2">
    <source>
        <dbReference type="SAM" id="MobiDB-lite"/>
    </source>
</evidence>
<evidence type="ECO:0000259" key="3">
    <source>
        <dbReference type="PROSITE" id="PS50158"/>
    </source>
</evidence>
<keyword evidence="1" id="KW-0862">Zinc</keyword>
<feature type="compositionally biased region" description="Acidic residues" evidence="2">
    <location>
        <begin position="91"/>
        <end position="101"/>
    </location>
</feature>
<dbReference type="OrthoDB" id="10335811at2759"/>
<feature type="domain" description="CCHC-type" evidence="3">
    <location>
        <begin position="304"/>
        <end position="321"/>
    </location>
</feature>
<comment type="caution">
    <text evidence="4">The sequence shown here is derived from an EMBL/GenBank/DDBJ whole genome shotgun (WGS) entry which is preliminary data.</text>
</comment>
<dbReference type="EMBL" id="QXGD01002041">
    <property type="protein sequence ID" value="KAE9194590.1"/>
    <property type="molecule type" value="Genomic_DNA"/>
</dbReference>
<dbReference type="EMBL" id="QXGB01000887">
    <property type="protein sequence ID" value="KAE9201909.1"/>
    <property type="molecule type" value="Genomic_DNA"/>
</dbReference>
<feature type="region of interest" description="Disordered" evidence="2">
    <location>
        <begin position="67"/>
        <end position="125"/>
    </location>
</feature>
<dbReference type="Gene3D" id="4.10.60.10">
    <property type="entry name" value="Zinc finger, CCHC-type"/>
    <property type="match status" value="1"/>
</dbReference>
<protein>
    <recommendedName>
        <fullName evidence="3">CCHC-type domain-containing protein</fullName>
    </recommendedName>
</protein>
<proteinExistence type="predicted"/>
<gene>
    <name evidence="4" type="ORF">PF002_g23554</name>
    <name evidence="5" type="ORF">PF005_g14775</name>
</gene>
<evidence type="ECO:0000313" key="5">
    <source>
        <dbReference type="EMBL" id="KAE9201909.1"/>
    </source>
</evidence>
<dbReference type="GO" id="GO:0008270">
    <property type="term" value="F:zinc ion binding"/>
    <property type="evidence" value="ECO:0007669"/>
    <property type="project" value="UniProtKB-KW"/>
</dbReference>
<organism evidence="4 7">
    <name type="scientific">Phytophthora fragariae</name>
    <dbReference type="NCBI Taxonomy" id="53985"/>
    <lineage>
        <taxon>Eukaryota</taxon>
        <taxon>Sar</taxon>
        <taxon>Stramenopiles</taxon>
        <taxon>Oomycota</taxon>
        <taxon>Peronosporomycetes</taxon>
        <taxon>Peronosporales</taxon>
        <taxon>Peronosporaceae</taxon>
        <taxon>Phytophthora</taxon>
    </lineage>
</organism>
<dbReference type="InterPro" id="IPR001878">
    <property type="entry name" value="Znf_CCHC"/>
</dbReference>
<evidence type="ECO:0000256" key="1">
    <source>
        <dbReference type="PROSITE-ProRule" id="PRU00047"/>
    </source>
</evidence>
<evidence type="ECO:0000313" key="4">
    <source>
        <dbReference type="EMBL" id="KAE9194590.1"/>
    </source>
</evidence>
<feature type="region of interest" description="Disordered" evidence="2">
    <location>
        <begin position="472"/>
        <end position="493"/>
    </location>
</feature>
<keyword evidence="1" id="KW-0863">Zinc-finger</keyword>
<dbReference type="Proteomes" id="UP000433483">
    <property type="component" value="Unassembled WGS sequence"/>
</dbReference>